<dbReference type="Proteomes" id="UP000199569">
    <property type="component" value="Unassembled WGS sequence"/>
</dbReference>
<feature type="compositionally biased region" description="Basic and acidic residues" evidence="1">
    <location>
        <begin position="12"/>
        <end position="34"/>
    </location>
</feature>
<reference evidence="3" key="1">
    <citation type="submission" date="2016-10" db="EMBL/GenBank/DDBJ databases">
        <authorList>
            <person name="Varghese N."/>
            <person name="Submissions S."/>
        </authorList>
    </citation>
    <scope>NUCLEOTIDE SEQUENCE [LARGE SCALE GENOMIC DNA]</scope>
    <source>
        <strain evidence="3">CGMCC 1.7666</strain>
    </source>
</reference>
<protein>
    <submittedName>
        <fullName evidence="2">Uncharacterized protein</fullName>
    </submittedName>
</protein>
<feature type="region of interest" description="Disordered" evidence="1">
    <location>
        <begin position="1"/>
        <end position="106"/>
    </location>
</feature>
<feature type="compositionally biased region" description="Gly residues" evidence="1">
    <location>
        <begin position="49"/>
        <end position="59"/>
    </location>
</feature>
<dbReference type="AlphaFoldDB" id="A0A1G5GIB8"/>
<dbReference type="EMBL" id="FMVJ01000004">
    <property type="protein sequence ID" value="SCY51316.1"/>
    <property type="molecule type" value="Genomic_DNA"/>
</dbReference>
<evidence type="ECO:0000256" key="1">
    <source>
        <dbReference type="SAM" id="MobiDB-lite"/>
    </source>
</evidence>
<name>A0A1G5GIB8_9HYPH</name>
<dbReference type="STRING" id="549386.SAMN02927923_01523"/>
<organism evidence="2 3">
    <name type="scientific">Microvirga guangxiensis</name>
    <dbReference type="NCBI Taxonomy" id="549386"/>
    <lineage>
        <taxon>Bacteria</taxon>
        <taxon>Pseudomonadati</taxon>
        <taxon>Pseudomonadota</taxon>
        <taxon>Alphaproteobacteria</taxon>
        <taxon>Hyphomicrobiales</taxon>
        <taxon>Methylobacteriaceae</taxon>
        <taxon>Microvirga</taxon>
    </lineage>
</organism>
<evidence type="ECO:0000313" key="3">
    <source>
        <dbReference type="Proteomes" id="UP000199569"/>
    </source>
</evidence>
<accession>A0A1G5GIB8</accession>
<sequence length="106" mass="10103">MAQNHNSGPRVPTERPDAEDAARNPRPGSKDRPGFDLGGSVDNANATGTGSGTIPGGPKGSPSSGTDAGGRATGATDPSSSRSLGNEGDAGSESGGGVTDGTNGPA</sequence>
<gene>
    <name evidence="2" type="ORF">SAMN02927923_01523</name>
</gene>
<evidence type="ECO:0000313" key="2">
    <source>
        <dbReference type="EMBL" id="SCY51316.1"/>
    </source>
</evidence>
<keyword evidence="3" id="KW-1185">Reference proteome</keyword>
<dbReference type="OrthoDB" id="8021343at2"/>
<dbReference type="RefSeq" id="WP_091132894.1">
    <property type="nucleotide sequence ID" value="NZ_FMVJ01000004.1"/>
</dbReference>
<proteinExistence type="predicted"/>